<organism evidence="2 3">
    <name type="scientific">Nitrolancea hollandica Lb</name>
    <dbReference type="NCBI Taxonomy" id="1129897"/>
    <lineage>
        <taxon>Bacteria</taxon>
        <taxon>Pseudomonadati</taxon>
        <taxon>Thermomicrobiota</taxon>
        <taxon>Thermomicrobia</taxon>
        <taxon>Sphaerobacterales</taxon>
        <taxon>Sphaerobacterineae</taxon>
        <taxon>Sphaerobacteraceae</taxon>
        <taxon>Nitrolancea</taxon>
    </lineage>
</organism>
<dbReference type="EMBL" id="CAGS01000553">
    <property type="protein sequence ID" value="CCF85859.1"/>
    <property type="molecule type" value="Genomic_DNA"/>
</dbReference>
<gene>
    <name evidence="2" type="ORF">NITHO_5970003</name>
</gene>
<accession>I4EME6</accession>
<feature type="region of interest" description="Disordered" evidence="1">
    <location>
        <begin position="30"/>
        <end position="81"/>
    </location>
</feature>
<name>I4EME6_9BACT</name>
<dbReference type="PROSITE" id="PS51257">
    <property type="entry name" value="PROKAR_LIPOPROTEIN"/>
    <property type="match status" value="1"/>
</dbReference>
<evidence type="ECO:0000313" key="2">
    <source>
        <dbReference type="EMBL" id="CCF85859.1"/>
    </source>
</evidence>
<sequence length="205" mass="21508">MLTAGSRYYRWVALGLALFLLAACGSGRSGLSTPTPVPSPSGSSAPSVAPSPSPSASASSPSPTLAPSSSPSPSASPLDPASPEAAVQVIRVYYQAINEGDFERAYHQWGDGGAASNQTLDQFRRGFDQTDHVVVEIGQPGRIEGAAGSRYIEIPVTITATMKDGQVQHFSGSYTLRRSVVEGATPEQQTWRFYTAHIVPTDAAP</sequence>
<protein>
    <submittedName>
        <fullName evidence="2">Uncharacterized protein</fullName>
    </submittedName>
</protein>
<proteinExistence type="predicted"/>
<evidence type="ECO:0000313" key="3">
    <source>
        <dbReference type="Proteomes" id="UP000004221"/>
    </source>
</evidence>
<reference evidence="2 3" key="1">
    <citation type="journal article" date="2012" name="ISME J.">
        <title>Nitrification expanded: discovery, physiology and genomics of a nitrite-oxidizing bacterium from the phylum Chloroflexi.</title>
        <authorList>
            <person name="Sorokin D.Y."/>
            <person name="Lucker S."/>
            <person name="Vejmelkova D."/>
            <person name="Kostrikina N.A."/>
            <person name="Kleerebezem R."/>
            <person name="Rijpstra W.I."/>
            <person name="Damste J.S."/>
            <person name="Le Paslier D."/>
            <person name="Muyzer G."/>
            <person name="Wagner M."/>
            <person name="van Loosdrecht M.C."/>
            <person name="Daims H."/>
        </authorList>
    </citation>
    <scope>NUCLEOTIDE SEQUENCE [LARGE SCALE GENOMIC DNA]</scope>
    <source>
        <strain evidence="3">none</strain>
    </source>
</reference>
<comment type="caution">
    <text evidence="2">The sequence shown here is derived from an EMBL/GenBank/DDBJ whole genome shotgun (WGS) entry which is preliminary data.</text>
</comment>
<keyword evidence="3" id="KW-1185">Reference proteome</keyword>
<evidence type="ECO:0000256" key="1">
    <source>
        <dbReference type="SAM" id="MobiDB-lite"/>
    </source>
</evidence>
<dbReference type="AlphaFoldDB" id="I4EME6"/>
<dbReference type="Proteomes" id="UP000004221">
    <property type="component" value="Unassembled WGS sequence"/>
</dbReference>